<proteinExistence type="predicted"/>
<comment type="caution">
    <text evidence="2">The sequence shown here is derived from an EMBL/GenBank/DDBJ whole genome shotgun (WGS) entry which is preliminary data.</text>
</comment>
<feature type="region of interest" description="Disordered" evidence="1">
    <location>
        <begin position="84"/>
        <end position="108"/>
    </location>
</feature>
<dbReference type="EMBL" id="JAFNEN010000239">
    <property type="protein sequence ID" value="KAG8188385.1"/>
    <property type="molecule type" value="Genomic_DNA"/>
</dbReference>
<evidence type="ECO:0000313" key="2">
    <source>
        <dbReference type="EMBL" id="KAG8188385.1"/>
    </source>
</evidence>
<accession>A0AAV6UV84</accession>
<gene>
    <name evidence="2" type="ORF">JTE90_019289</name>
</gene>
<organism evidence="2 3">
    <name type="scientific">Oedothorax gibbosus</name>
    <dbReference type="NCBI Taxonomy" id="931172"/>
    <lineage>
        <taxon>Eukaryota</taxon>
        <taxon>Metazoa</taxon>
        <taxon>Ecdysozoa</taxon>
        <taxon>Arthropoda</taxon>
        <taxon>Chelicerata</taxon>
        <taxon>Arachnida</taxon>
        <taxon>Araneae</taxon>
        <taxon>Araneomorphae</taxon>
        <taxon>Entelegynae</taxon>
        <taxon>Araneoidea</taxon>
        <taxon>Linyphiidae</taxon>
        <taxon>Erigoninae</taxon>
        <taxon>Oedothorax</taxon>
    </lineage>
</organism>
<name>A0AAV6UV84_9ARAC</name>
<dbReference type="Proteomes" id="UP000827092">
    <property type="component" value="Unassembled WGS sequence"/>
</dbReference>
<sequence>MVQQNLQQLESHAVVQSSRPNEGTHTENTSGFQLIGNSRGVTQHRVCPFCSGDHFMMNCTGFQQSLQAHNTDVVAQVSARQSASNTFSSRAPERTLSGGSRSSENLLKSPPVSPFCKISKEYLESPMHMEGGETISVGSFLGQFSRPAPEEVHIFNFFDNALLPLINISFAFGCYNNSSKKIAGITFHRFPKEEILRKEWLTIYLECKIPVTESRFPLISALMRICFSLLLILLHHMRLRKQ</sequence>
<keyword evidence="3" id="KW-1185">Reference proteome</keyword>
<evidence type="ECO:0000256" key="1">
    <source>
        <dbReference type="SAM" id="MobiDB-lite"/>
    </source>
</evidence>
<feature type="region of interest" description="Disordered" evidence="1">
    <location>
        <begin position="1"/>
        <end position="35"/>
    </location>
</feature>
<evidence type="ECO:0000313" key="3">
    <source>
        <dbReference type="Proteomes" id="UP000827092"/>
    </source>
</evidence>
<reference evidence="2 3" key="1">
    <citation type="journal article" date="2022" name="Nat. Ecol. Evol.">
        <title>A masculinizing supergene underlies an exaggerated male reproductive morph in a spider.</title>
        <authorList>
            <person name="Hendrickx F."/>
            <person name="De Corte Z."/>
            <person name="Sonet G."/>
            <person name="Van Belleghem S.M."/>
            <person name="Kostlbacher S."/>
            <person name="Vangestel C."/>
        </authorList>
    </citation>
    <scope>NUCLEOTIDE SEQUENCE [LARGE SCALE GENOMIC DNA]</scope>
    <source>
        <strain evidence="2">W744_W776</strain>
    </source>
</reference>
<feature type="compositionally biased region" description="Polar residues" evidence="1">
    <location>
        <begin position="97"/>
        <end position="106"/>
    </location>
</feature>
<dbReference type="AlphaFoldDB" id="A0AAV6UV84"/>
<protein>
    <submittedName>
        <fullName evidence="2">Uncharacterized protein</fullName>
    </submittedName>
</protein>